<dbReference type="AlphaFoldDB" id="A0A090KWK0"/>
<dbReference type="GeneID" id="92962730"/>
<evidence type="ECO:0000256" key="2">
    <source>
        <dbReference type="ARBA" id="ARBA00022679"/>
    </source>
</evidence>
<dbReference type="NCBIfam" id="TIGR03534">
    <property type="entry name" value="RF_mod_PrmC"/>
    <property type="match status" value="1"/>
</dbReference>
<dbReference type="PANTHER" id="PTHR18895">
    <property type="entry name" value="HEMK METHYLTRANSFERASE"/>
    <property type="match status" value="1"/>
</dbReference>
<dbReference type="EMBL" id="CCRF01000101">
    <property type="protein sequence ID" value="CEE03119.1"/>
    <property type="molecule type" value="Genomic_DNA"/>
</dbReference>
<keyword evidence="2 5" id="KW-0808">Transferase</keyword>
<comment type="catalytic activity">
    <reaction evidence="4 5">
        <text>L-glutaminyl-[peptide chain release factor] + S-adenosyl-L-methionine = N(5)-methyl-L-glutaminyl-[peptide chain release factor] + S-adenosyl-L-homocysteine + H(+)</text>
        <dbReference type="Rhea" id="RHEA:42896"/>
        <dbReference type="Rhea" id="RHEA-COMP:10271"/>
        <dbReference type="Rhea" id="RHEA-COMP:10272"/>
        <dbReference type="ChEBI" id="CHEBI:15378"/>
        <dbReference type="ChEBI" id="CHEBI:30011"/>
        <dbReference type="ChEBI" id="CHEBI:57856"/>
        <dbReference type="ChEBI" id="CHEBI:59789"/>
        <dbReference type="ChEBI" id="CHEBI:61891"/>
        <dbReference type="EC" id="2.1.1.297"/>
    </reaction>
</comment>
<dbReference type="Pfam" id="PF05175">
    <property type="entry name" value="MTS"/>
    <property type="match status" value="1"/>
</dbReference>
<feature type="binding site" evidence="5">
    <location>
        <position position="151"/>
    </location>
    <ligand>
        <name>S-adenosyl-L-methionine</name>
        <dbReference type="ChEBI" id="CHEBI:59789"/>
    </ligand>
</feature>
<dbReference type="RefSeq" id="WP_034773221.1">
    <property type="nucleotide sequence ID" value="NZ_CCRF01000101.1"/>
</dbReference>
<reference evidence="6 7" key="1">
    <citation type="submission" date="2014-07" db="EMBL/GenBank/DDBJ databases">
        <authorList>
            <person name="Wibberg Daniel"/>
        </authorList>
    </citation>
    <scope>NUCLEOTIDE SEQUENCE [LARGE SCALE GENOMIC DNA]</scope>
</reference>
<feature type="binding site" evidence="5">
    <location>
        <position position="194"/>
    </location>
    <ligand>
        <name>S-adenosyl-L-methionine</name>
        <dbReference type="ChEBI" id="CHEBI:59789"/>
    </ligand>
</feature>
<comment type="function">
    <text evidence="5">Methylates the class 1 translation termination release factors RF1/PrfA and RF2/PrfB on the glutamine residue of the universally conserved GGQ motif.</text>
</comment>
<keyword evidence="3 5" id="KW-0949">S-adenosyl-L-methionine</keyword>
<dbReference type="CDD" id="cd02440">
    <property type="entry name" value="AdoMet_MTases"/>
    <property type="match status" value="1"/>
</dbReference>
<proteinExistence type="inferred from homology"/>
<evidence type="ECO:0000256" key="3">
    <source>
        <dbReference type="ARBA" id="ARBA00022691"/>
    </source>
</evidence>
<evidence type="ECO:0000313" key="7">
    <source>
        <dbReference type="Proteomes" id="UP000040576"/>
    </source>
</evidence>
<evidence type="ECO:0000256" key="4">
    <source>
        <dbReference type="ARBA" id="ARBA00048391"/>
    </source>
</evidence>
<dbReference type="GO" id="GO:0032259">
    <property type="term" value="P:methylation"/>
    <property type="evidence" value="ECO:0007669"/>
    <property type="project" value="UniProtKB-KW"/>
</dbReference>
<dbReference type="PATRIC" id="fig|35841.7.peg.474"/>
<feature type="binding site" evidence="5">
    <location>
        <begin position="194"/>
        <end position="197"/>
    </location>
    <ligand>
        <name>substrate</name>
    </ligand>
</feature>
<comment type="similarity">
    <text evidence="5">Belongs to the protein N5-glutamine methyltransferase family. PrmC subfamily.</text>
</comment>
<dbReference type="OrthoDB" id="9800643at2"/>
<dbReference type="Pfam" id="PF17827">
    <property type="entry name" value="PrmC_N"/>
    <property type="match status" value="1"/>
</dbReference>
<dbReference type="InterPro" id="IPR050320">
    <property type="entry name" value="N5-glutamine_MTase"/>
</dbReference>
<dbReference type="InterPro" id="IPR007848">
    <property type="entry name" value="Small_mtfrase_dom"/>
</dbReference>
<comment type="caution">
    <text evidence="5">Lacks conserved residue(s) required for the propagation of feature annotation.</text>
</comment>
<dbReference type="GO" id="GO:0102559">
    <property type="term" value="F:peptide chain release factor N(5)-glutamine methyltransferase activity"/>
    <property type="evidence" value="ECO:0007669"/>
    <property type="project" value="UniProtKB-EC"/>
</dbReference>
<dbReference type="NCBIfam" id="TIGR00536">
    <property type="entry name" value="hemK_fam"/>
    <property type="match status" value="1"/>
</dbReference>
<dbReference type="Gene3D" id="1.10.8.10">
    <property type="entry name" value="DNA helicase RuvA subunit, C-terminal domain"/>
    <property type="match status" value="1"/>
</dbReference>
<dbReference type="InterPro" id="IPR029063">
    <property type="entry name" value="SAM-dependent_MTases_sf"/>
</dbReference>
<dbReference type="InterPro" id="IPR002052">
    <property type="entry name" value="DNA_methylase_N6_adenine_CS"/>
</dbReference>
<dbReference type="SUPFAM" id="SSF53335">
    <property type="entry name" value="S-adenosyl-L-methionine-dependent methyltransferases"/>
    <property type="match status" value="1"/>
</dbReference>
<dbReference type="InterPro" id="IPR004556">
    <property type="entry name" value="HemK-like"/>
</dbReference>
<accession>A0A090KWK0</accession>
<sequence length="289" mass="32552">MKQADGKYIFEALNWASSFLEEHGREKNVSELALRHVLKMGRTRLLLNLREKLSLSEWFAFQKLIYQHVDGTPIQYLLGYEEFFGRKFVVNPDVLIPRPETEELVLGMLERVKKYFGTCQGLDCIDIGTGSGAIAITLKLEMPELNVIASDVSKGALVIAEENAKRFGADIQLVEGDLLEPFIGKKRFDIIVSNPPYIPLSDRGSLSTVVKDHEPPSALFGGLDGLDFYRKIIQQLPHVIKEKALIGFEIGSGQGQAIRELVRELFPLIDIEIVNDINGKERMVYGYIE</sequence>
<dbReference type="Proteomes" id="UP000040576">
    <property type="component" value="Unassembled WGS sequence"/>
</dbReference>
<gene>
    <name evidence="5 6" type="primary">prmC</name>
    <name evidence="6" type="ORF">BT1A1_3337</name>
</gene>
<name>A0A090KWK0_9BACI</name>
<evidence type="ECO:0000313" key="6">
    <source>
        <dbReference type="EMBL" id="CEE03119.1"/>
    </source>
</evidence>
<dbReference type="PANTHER" id="PTHR18895:SF74">
    <property type="entry name" value="MTRF1L RELEASE FACTOR GLUTAMINE METHYLTRANSFERASE"/>
    <property type="match status" value="1"/>
</dbReference>
<dbReference type="InterPro" id="IPR019874">
    <property type="entry name" value="RF_methyltr_PrmC"/>
</dbReference>
<feature type="binding site" evidence="5">
    <location>
        <begin position="128"/>
        <end position="132"/>
    </location>
    <ligand>
        <name>S-adenosyl-L-methionine</name>
        <dbReference type="ChEBI" id="CHEBI:59789"/>
    </ligand>
</feature>
<dbReference type="PROSITE" id="PS00092">
    <property type="entry name" value="N6_MTASE"/>
    <property type="match status" value="1"/>
</dbReference>
<organism evidence="6 7">
    <name type="scientific">Caldibacillus thermoamylovorans</name>
    <dbReference type="NCBI Taxonomy" id="35841"/>
    <lineage>
        <taxon>Bacteria</taxon>
        <taxon>Bacillati</taxon>
        <taxon>Bacillota</taxon>
        <taxon>Bacilli</taxon>
        <taxon>Bacillales</taxon>
        <taxon>Bacillaceae</taxon>
        <taxon>Caldibacillus</taxon>
    </lineage>
</organism>
<protein>
    <recommendedName>
        <fullName evidence="5">Release factor glutamine methyltransferase</fullName>
        <shortName evidence="5">RF MTase</shortName>
        <ecNumber evidence="5">2.1.1.297</ecNumber>
    </recommendedName>
    <alternativeName>
        <fullName evidence="5">N5-glutamine methyltransferase PrmC</fullName>
    </alternativeName>
    <alternativeName>
        <fullName evidence="5">Protein-(glutamine-N5) MTase PrmC</fullName>
    </alternativeName>
    <alternativeName>
        <fullName evidence="5">Protein-glutamine N-methyltransferase PrmC</fullName>
    </alternativeName>
</protein>
<dbReference type="HAMAP" id="MF_02126">
    <property type="entry name" value="RF_methyltr_PrmC"/>
    <property type="match status" value="1"/>
</dbReference>
<keyword evidence="7" id="KW-1185">Reference proteome</keyword>
<dbReference type="EC" id="2.1.1.297" evidence="5"/>
<keyword evidence="1 5" id="KW-0489">Methyltransferase</keyword>
<dbReference type="GO" id="GO:0003676">
    <property type="term" value="F:nucleic acid binding"/>
    <property type="evidence" value="ECO:0007669"/>
    <property type="project" value="InterPro"/>
</dbReference>
<dbReference type="Gene3D" id="3.40.50.150">
    <property type="entry name" value="Vaccinia Virus protein VP39"/>
    <property type="match status" value="1"/>
</dbReference>
<evidence type="ECO:0000256" key="5">
    <source>
        <dbReference type="HAMAP-Rule" id="MF_02126"/>
    </source>
</evidence>
<evidence type="ECO:0000256" key="1">
    <source>
        <dbReference type="ARBA" id="ARBA00022603"/>
    </source>
</evidence>
<dbReference type="InterPro" id="IPR040758">
    <property type="entry name" value="PrmC_N"/>
</dbReference>